<evidence type="ECO:0000256" key="2">
    <source>
        <dbReference type="ARBA" id="ARBA00012329"/>
    </source>
</evidence>
<dbReference type="InterPro" id="IPR000031">
    <property type="entry name" value="PurE_dom"/>
</dbReference>
<dbReference type="InterPro" id="IPR039476">
    <property type="entry name" value="P2CMN_synthase_LarB"/>
</dbReference>
<dbReference type="Gene3D" id="3.40.50.1970">
    <property type="match status" value="1"/>
</dbReference>
<organism evidence="4 5">
    <name type="scientific">Geodia barretti</name>
    <name type="common">Barrett's horny sponge</name>
    <dbReference type="NCBI Taxonomy" id="519541"/>
    <lineage>
        <taxon>Eukaryota</taxon>
        <taxon>Metazoa</taxon>
        <taxon>Porifera</taxon>
        <taxon>Demospongiae</taxon>
        <taxon>Heteroscleromorpha</taxon>
        <taxon>Tetractinellida</taxon>
        <taxon>Astrophorina</taxon>
        <taxon>Geodiidae</taxon>
        <taxon>Geodia</taxon>
    </lineage>
</organism>
<name>A0AA35R9I6_GEOBA</name>
<keyword evidence="5" id="KW-1185">Reference proteome</keyword>
<dbReference type="GO" id="GO:0004638">
    <property type="term" value="F:phosphoribosylaminoimidazole carboxylase activity"/>
    <property type="evidence" value="ECO:0007669"/>
    <property type="project" value="UniProtKB-EC"/>
</dbReference>
<dbReference type="SMART" id="SM01001">
    <property type="entry name" value="AIRC"/>
    <property type="match status" value="1"/>
</dbReference>
<dbReference type="PANTHER" id="PTHR43064:SF1">
    <property type="entry name" value="SLL1489 PROTEIN"/>
    <property type="match status" value="1"/>
</dbReference>
<dbReference type="Proteomes" id="UP001174909">
    <property type="component" value="Unassembled WGS sequence"/>
</dbReference>
<evidence type="ECO:0000313" key="5">
    <source>
        <dbReference type="Proteomes" id="UP001174909"/>
    </source>
</evidence>
<reference evidence="4" key="1">
    <citation type="submission" date="2023-03" db="EMBL/GenBank/DDBJ databases">
        <authorList>
            <person name="Steffen K."/>
            <person name="Cardenas P."/>
        </authorList>
    </citation>
    <scope>NUCLEOTIDE SEQUENCE</scope>
</reference>
<evidence type="ECO:0000259" key="3">
    <source>
        <dbReference type="SMART" id="SM01001"/>
    </source>
</evidence>
<dbReference type="GO" id="GO:0006189">
    <property type="term" value="P:'de novo' IMP biosynthetic process"/>
    <property type="evidence" value="ECO:0007669"/>
    <property type="project" value="InterPro"/>
</dbReference>
<dbReference type="GO" id="GO:0016787">
    <property type="term" value="F:hydrolase activity"/>
    <property type="evidence" value="ECO:0007669"/>
    <property type="project" value="InterPro"/>
</dbReference>
<dbReference type="Pfam" id="PF00731">
    <property type="entry name" value="AIRC"/>
    <property type="match status" value="1"/>
</dbReference>
<gene>
    <name evidence="4" type="ORF">GBAR_LOCUS5057</name>
</gene>
<dbReference type="EC" id="4.1.1.21" evidence="2"/>
<comment type="pathway">
    <text evidence="1">Purine metabolism; IMP biosynthesis via de novo pathway; 5-amino-1-(5-phospho-D-ribosyl)imidazole-4-carboxylate from 5-amino-1-(5-phospho-D-ribosyl)imidazole (carboxylase route): step 1/1.</text>
</comment>
<protein>
    <recommendedName>
        <fullName evidence="2">phosphoribosylaminoimidazole carboxylase</fullName>
        <ecNumber evidence="2">4.1.1.21</ecNumber>
    </recommendedName>
</protein>
<comment type="caution">
    <text evidence="4">The sequence shown here is derived from an EMBL/GenBank/DDBJ whole genome shotgun (WGS) entry which is preliminary data.</text>
</comment>
<dbReference type="PANTHER" id="PTHR43064">
    <property type="entry name" value="PHOSPHORIBOSYLAMINOIMIDAZOLE CARBOXYLASE-RELATED"/>
    <property type="match status" value="1"/>
</dbReference>
<feature type="domain" description="PurE" evidence="3">
    <location>
        <begin position="124"/>
        <end position="262"/>
    </location>
</feature>
<dbReference type="NCBIfam" id="NF033503">
    <property type="entry name" value="LarB"/>
    <property type="match status" value="1"/>
</dbReference>
<sequence length="263" mass="27279">MNDESLRRLLNDIASGEVTPQEAEQRLRFPFEMVGEDGKAPFARLDHNRELRRGFPEVVLAEGKTTDQVVAIVRALSETAGQTLVTRISPEAARAVVTDIPGAVCREEARAVVVSRTSPSPTGARIGVVSAGTSDIPVAEEAALTAELMGAEVRRTFDIGVAGIQRLLAEASGFRALHALVVVAGMEAALAPVVAGLVPCPIVAVPTSTGYGASWGGLTALLSLLNSCAPGVTVVNIDNGFGGGYAAALAVAHFRGLESEREG</sequence>
<dbReference type="SUPFAM" id="SSF52255">
    <property type="entry name" value="N5-CAIR mutase (phosphoribosylaminoimidazole carboxylase, PurE)"/>
    <property type="match status" value="1"/>
</dbReference>
<dbReference type="EMBL" id="CASHTH010000747">
    <property type="protein sequence ID" value="CAI8007129.1"/>
    <property type="molecule type" value="Genomic_DNA"/>
</dbReference>
<evidence type="ECO:0000313" key="4">
    <source>
        <dbReference type="EMBL" id="CAI8007129.1"/>
    </source>
</evidence>
<proteinExistence type="predicted"/>
<dbReference type="AlphaFoldDB" id="A0AA35R9I6"/>
<evidence type="ECO:0000256" key="1">
    <source>
        <dbReference type="ARBA" id="ARBA00004747"/>
    </source>
</evidence>
<accession>A0AA35R9I6</accession>